<dbReference type="GO" id="GO:0016787">
    <property type="term" value="F:hydrolase activity"/>
    <property type="evidence" value="ECO:0007669"/>
    <property type="project" value="UniProtKB-KW"/>
</dbReference>
<dbReference type="InterPro" id="IPR029058">
    <property type="entry name" value="AB_hydrolase_fold"/>
</dbReference>
<dbReference type="AlphaFoldDB" id="A0A1H1ZRP4"/>
<reference evidence="2 3" key="1">
    <citation type="submission" date="2016-10" db="EMBL/GenBank/DDBJ databases">
        <authorList>
            <person name="de Groot N.N."/>
        </authorList>
    </citation>
    <scope>NUCLEOTIDE SEQUENCE [LARGE SCALE GENOMIC DNA]</scope>
    <source>
        <strain evidence="2 3">DSM 21741</strain>
    </source>
</reference>
<feature type="domain" description="Serine aminopeptidase S33" evidence="1">
    <location>
        <begin position="49"/>
        <end position="250"/>
    </location>
</feature>
<accession>A0A1H1ZRP4</accession>
<evidence type="ECO:0000259" key="1">
    <source>
        <dbReference type="Pfam" id="PF12146"/>
    </source>
</evidence>
<keyword evidence="2" id="KW-0378">Hydrolase</keyword>
<dbReference type="SUPFAM" id="SSF53474">
    <property type="entry name" value="alpha/beta-Hydrolases"/>
    <property type="match status" value="1"/>
</dbReference>
<gene>
    <name evidence="2" type="ORF">SAMN04488543_3959</name>
</gene>
<dbReference type="STRING" id="546871.SAMN04488543_3959"/>
<keyword evidence="3" id="KW-1185">Reference proteome</keyword>
<dbReference type="InterPro" id="IPR051044">
    <property type="entry name" value="MAG_DAG_Lipase"/>
</dbReference>
<evidence type="ECO:0000313" key="3">
    <source>
        <dbReference type="Proteomes" id="UP000199092"/>
    </source>
</evidence>
<dbReference type="InterPro" id="IPR022742">
    <property type="entry name" value="Hydrolase_4"/>
</dbReference>
<dbReference type="Pfam" id="PF12146">
    <property type="entry name" value="Hydrolase_4"/>
    <property type="match status" value="1"/>
</dbReference>
<dbReference type="EMBL" id="LT629749">
    <property type="protein sequence ID" value="SDT36323.1"/>
    <property type="molecule type" value="Genomic_DNA"/>
</dbReference>
<dbReference type="Proteomes" id="UP000199092">
    <property type="component" value="Chromosome I"/>
</dbReference>
<name>A0A1H1ZRP4_9ACTN</name>
<sequence length="342" mass="36645">MRAWHPDLLPGYESTDLPLPGVTPAPGEPEETELVATLVRRAGGPRGDRRPAVLYLHGWNDYFFQTHLAEAFADLGYAFHALDLRRYGRSLRLGQLRGFVTDLADYFLELDAAAAVIAEDHDGLLVMGHSTGGLISALWTAARPGRVDALVLNSPWLDLQGSALVRTLGSPLVEALGSRNPTSVLRLPPDLGYYARVLHTEHGGEWGYDTDLKASPSPPIRAGWLRAVLVGHQKVAAGLGIEVPVLVLASAASDFGRKWHEGLRGVDTVLDVEQIALRAVRLGGHVTLVRVPEGVHDLVLSPPAVRAGVLATTARWVRAYGPVPSITGSGDRAHLGAGPDTD</sequence>
<evidence type="ECO:0000313" key="2">
    <source>
        <dbReference type="EMBL" id="SDT36323.1"/>
    </source>
</evidence>
<proteinExistence type="predicted"/>
<organism evidence="2 3">
    <name type="scientific">Friedmanniella luteola</name>
    <dbReference type="NCBI Taxonomy" id="546871"/>
    <lineage>
        <taxon>Bacteria</taxon>
        <taxon>Bacillati</taxon>
        <taxon>Actinomycetota</taxon>
        <taxon>Actinomycetes</taxon>
        <taxon>Propionibacteriales</taxon>
        <taxon>Nocardioidaceae</taxon>
        <taxon>Friedmanniella</taxon>
    </lineage>
</organism>
<dbReference type="PANTHER" id="PTHR11614">
    <property type="entry name" value="PHOSPHOLIPASE-RELATED"/>
    <property type="match status" value="1"/>
</dbReference>
<dbReference type="RefSeq" id="WP_231930179.1">
    <property type="nucleotide sequence ID" value="NZ_LT629749.1"/>
</dbReference>
<dbReference type="Gene3D" id="3.40.50.1820">
    <property type="entry name" value="alpha/beta hydrolase"/>
    <property type="match status" value="1"/>
</dbReference>
<protein>
    <submittedName>
        <fullName evidence="2">Lysophospholipase, alpha-beta hydrolase superfamily</fullName>
    </submittedName>
</protein>